<evidence type="ECO:0000256" key="2">
    <source>
        <dbReference type="SAM" id="Phobius"/>
    </source>
</evidence>
<proteinExistence type="predicted"/>
<gene>
    <name evidence="3" type="ORF">SNEC2469_LOCUS21788</name>
</gene>
<dbReference type="OrthoDB" id="10393933at2759"/>
<protein>
    <submittedName>
        <fullName evidence="3">Uncharacterized protein</fullName>
    </submittedName>
</protein>
<evidence type="ECO:0000313" key="3">
    <source>
        <dbReference type="EMBL" id="CAE7751451.1"/>
    </source>
</evidence>
<keyword evidence="2" id="KW-1133">Transmembrane helix</keyword>
<feature type="transmembrane region" description="Helical" evidence="2">
    <location>
        <begin position="523"/>
        <end position="546"/>
    </location>
</feature>
<accession>A0A812XYU0</accession>
<keyword evidence="4" id="KW-1185">Reference proteome</keyword>
<sequence>MDSEPAEAELCVPPAEPHALGECPVTAWDSASESGKKQQELQLTPGECVEAPTSVDGRSASQADACDIGLDDCCTQLGELDDVFGNSAEEMGSPGPQREDRELATPSTDALGEESRTSVLALAADGASTLEDEQLPDESVVCSELAGADPSSSDLDLGIAIAAPILPESVPSDCEVTDATQCMASSGESETAFSIKASGIAESAAESDGLASPSITNAADVSTGPSQARDEPFEERLSGGDGDVLAADSEHTDDGAVRKDSSMDSEPAEAELCVPHAEPHALGECPVTAWDSASESGKKQQELQLTPGECVEAATSVDGRSASQTDVWDIGLDDCCMQRGELDDVFGNSAEEMGSPGPQREDRELATPSTDALGEESRTPVLALAADGASALEDEQLPDESVVCSELAGADPSSSDPDLGIAIAAPILPKSVPSDCEVTDATQCMASSGESETAFSIKASGIAESAAESDGLASPSITNAADVSTGPDQQMLMVASVAEASTPLPTACHADDAGERRTKDGCLILPVMRASCVVALGWGFTFLLAAAEPLIRRQRREERPGFAFSSKLGSHAG</sequence>
<keyword evidence="2" id="KW-0472">Membrane</keyword>
<evidence type="ECO:0000256" key="1">
    <source>
        <dbReference type="SAM" id="MobiDB-lite"/>
    </source>
</evidence>
<reference evidence="3" key="1">
    <citation type="submission" date="2021-02" db="EMBL/GenBank/DDBJ databases">
        <authorList>
            <person name="Dougan E. K."/>
            <person name="Rhodes N."/>
            <person name="Thang M."/>
            <person name="Chan C."/>
        </authorList>
    </citation>
    <scope>NUCLEOTIDE SEQUENCE</scope>
</reference>
<comment type="caution">
    <text evidence="3">The sequence shown here is derived from an EMBL/GenBank/DDBJ whole genome shotgun (WGS) entry which is preliminary data.</text>
</comment>
<dbReference type="EMBL" id="CAJNJA010038889">
    <property type="protein sequence ID" value="CAE7751451.1"/>
    <property type="molecule type" value="Genomic_DNA"/>
</dbReference>
<organism evidence="3 4">
    <name type="scientific">Symbiodinium necroappetens</name>
    <dbReference type="NCBI Taxonomy" id="1628268"/>
    <lineage>
        <taxon>Eukaryota</taxon>
        <taxon>Sar</taxon>
        <taxon>Alveolata</taxon>
        <taxon>Dinophyceae</taxon>
        <taxon>Suessiales</taxon>
        <taxon>Symbiodiniaceae</taxon>
        <taxon>Symbiodinium</taxon>
    </lineage>
</organism>
<feature type="compositionally biased region" description="Polar residues" evidence="1">
    <location>
        <begin position="213"/>
        <end position="226"/>
    </location>
</feature>
<dbReference type="AlphaFoldDB" id="A0A812XYU0"/>
<keyword evidence="2" id="KW-0812">Transmembrane</keyword>
<name>A0A812XYU0_9DINO</name>
<feature type="region of interest" description="Disordered" evidence="1">
    <location>
        <begin position="28"/>
        <end position="56"/>
    </location>
</feature>
<feature type="region of interest" description="Disordered" evidence="1">
    <location>
        <begin position="347"/>
        <end position="378"/>
    </location>
</feature>
<feature type="compositionally biased region" description="Basic and acidic residues" evidence="1">
    <location>
        <begin position="248"/>
        <end position="262"/>
    </location>
</feature>
<feature type="region of interest" description="Disordered" evidence="1">
    <location>
        <begin position="200"/>
        <end position="271"/>
    </location>
</feature>
<feature type="region of interest" description="Disordered" evidence="1">
    <location>
        <begin position="84"/>
        <end position="115"/>
    </location>
</feature>
<dbReference type="Proteomes" id="UP000601435">
    <property type="component" value="Unassembled WGS sequence"/>
</dbReference>
<feature type="compositionally biased region" description="Basic and acidic residues" evidence="1">
    <location>
        <begin position="228"/>
        <end position="238"/>
    </location>
</feature>
<evidence type="ECO:0000313" key="4">
    <source>
        <dbReference type="Proteomes" id="UP000601435"/>
    </source>
</evidence>